<dbReference type="EMBL" id="FNHQ01000013">
    <property type="protein sequence ID" value="SDM76650.1"/>
    <property type="molecule type" value="Genomic_DNA"/>
</dbReference>
<evidence type="ECO:0000256" key="1">
    <source>
        <dbReference type="SAM" id="SignalP"/>
    </source>
</evidence>
<dbReference type="RefSeq" id="WP_091650071.1">
    <property type="nucleotide sequence ID" value="NZ_FNHQ01000013.1"/>
</dbReference>
<dbReference type="AlphaFoldDB" id="A0A1G9VWS6"/>
<keyword evidence="3" id="KW-1185">Reference proteome</keyword>
<evidence type="ECO:0000313" key="3">
    <source>
        <dbReference type="Proteomes" id="UP000199309"/>
    </source>
</evidence>
<dbReference type="OrthoDB" id="1631671at2"/>
<proteinExistence type="predicted"/>
<gene>
    <name evidence="2" type="ORF">SAMN05660299_01495</name>
</gene>
<dbReference type="Proteomes" id="UP000199309">
    <property type="component" value="Unassembled WGS sequence"/>
</dbReference>
<feature type="chain" id="PRO_5039339605" evidence="1">
    <location>
        <begin position="23"/>
        <end position="143"/>
    </location>
</feature>
<name>A0A1G9VWS6_9FIRM</name>
<evidence type="ECO:0000313" key="2">
    <source>
        <dbReference type="EMBL" id="SDM76650.1"/>
    </source>
</evidence>
<accession>A0A1G9VWS6</accession>
<organism evidence="2 3">
    <name type="scientific">Megasphaera paucivorans</name>
    <dbReference type="NCBI Taxonomy" id="349095"/>
    <lineage>
        <taxon>Bacteria</taxon>
        <taxon>Bacillati</taxon>
        <taxon>Bacillota</taxon>
        <taxon>Negativicutes</taxon>
        <taxon>Veillonellales</taxon>
        <taxon>Veillonellaceae</taxon>
        <taxon>Megasphaera</taxon>
    </lineage>
</organism>
<protein>
    <submittedName>
        <fullName evidence="2">Uncharacterized protein</fullName>
    </submittedName>
</protein>
<reference evidence="2 3" key="1">
    <citation type="submission" date="2016-10" db="EMBL/GenBank/DDBJ databases">
        <authorList>
            <person name="de Groot N.N."/>
        </authorList>
    </citation>
    <scope>NUCLEOTIDE SEQUENCE [LARGE SCALE GENOMIC DNA]</scope>
    <source>
        <strain evidence="2 3">DSM 16981</strain>
    </source>
</reference>
<keyword evidence="1" id="KW-0732">Signal</keyword>
<feature type="signal peptide" evidence="1">
    <location>
        <begin position="1"/>
        <end position="22"/>
    </location>
</feature>
<dbReference type="STRING" id="349095.SAMN05660299_01495"/>
<sequence>MKKQLIVGALVVSLAGFSGTLATQAFGLGSVLKIGGVGVVVSKFGEQLNDFLNKLLMKDGVGTDYATKVVPVLSVGSGGYVGAAQVVGPSEQVEQVKAVGQIEAGFNGNLFRAKALIPIDAESITNMHRIQGVGVSAIIDVRF</sequence>